<dbReference type="SUPFAM" id="SSF53686">
    <property type="entry name" value="Tryptophan synthase beta subunit-like PLP-dependent enzymes"/>
    <property type="match status" value="1"/>
</dbReference>
<organism evidence="5">
    <name type="scientific">freshwater metagenome</name>
    <dbReference type="NCBI Taxonomy" id="449393"/>
    <lineage>
        <taxon>unclassified sequences</taxon>
        <taxon>metagenomes</taxon>
        <taxon>ecological metagenomes</taxon>
    </lineage>
</organism>
<dbReference type="AlphaFoldDB" id="A0A6J6FWC7"/>
<keyword evidence="2" id="KW-0663">Pyridoxal phosphate</keyword>
<sequence length="435" mass="46737">MQDTPVVTGWRCSVCNTKVSIDEIFSWRCPKSTSSDRHHVLELENAIAPLRSNGDANPYIAFQRYLAWDAFALTLGLDLVARTKIIRDLDEAVARVAGVGFRTTPFARNDALSDALGFNNLGGVWIKDETNSVAGSQKARHLFTELLHLVTVELVGRAPWKSPTQRPALAIASCGNAAIAASTLARAVDWPIQVFVPQNADEATIKILNSLDANVVRCPRVATDPAGDPCVFRFREAIEQGCIPFGVQGPENAWCLDGGRTIGFEMAVVAEELSGCLISRMFVQAGGGAFVACAASGFFAGATKPRVHAVQTQGCAPLARAFEIANTTGGARNAGSRWSQCMWPWETTPVSFADGILDDETYDWIGACNAMADSGGYPVVASEEQIHESYALAHRVTNIDVSPTGSSGLAGLLAIRHEIADDERVIVIFSGVRRQ</sequence>
<gene>
    <name evidence="5" type="ORF">UFOPK1826_00189</name>
    <name evidence="6" type="ORF">UFOPK3026_00840</name>
</gene>
<keyword evidence="3" id="KW-0456">Lyase</keyword>
<reference evidence="5" key="1">
    <citation type="submission" date="2020-05" db="EMBL/GenBank/DDBJ databases">
        <authorList>
            <person name="Chiriac C."/>
            <person name="Salcher M."/>
            <person name="Ghai R."/>
            <person name="Kavagutti S V."/>
        </authorList>
    </citation>
    <scope>NUCLEOTIDE SEQUENCE</scope>
</reference>
<dbReference type="InterPro" id="IPR036052">
    <property type="entry name" value="TrpB-like_PALP_sf"/>
</dbReference>
<dbReference type="GO" id="GO:0003941">
    <property type="term" value="F:L-serine ammonia-lyase activity"/>
    <property type="evidence" value="ECO:0007669"/>
    <property type="project" value="TreeGrafter"/>
</dbReference>
<dbReference type="EMBL" id="CAFAAP010000119">
    <property type="protein sequence ID" value="CAB4806414.1"/>
    <property type="molecule type" value="Genomic_DNA"/>
</dbReference>
<dbReference type="Gene3D" id="3.40.50.1100">
    <property type="match status" value="2"/>
</dbReference>
<dbReference type="InterPro" id="IPR001926">
    <property type="entry name" value="TrpB-like_PALP"/>
</dbReference>
<dbReference type="EMBL" id="CAEZUN010000015">
    <property type="protein sequence ID" value="CAB4593412.1"/>
    <property type="molecule type" value="Genomic_DNA"/>
</dbReference>
<feature type="domain" description="Tryptophan synthase beta chain-like PALP" evidence="4">
    <location>
        <begin position="102"/>
        <end position="431"/>
    </location>
</feature>
<evidence type="ECO:0000256" key="3">
    <source>
        <dbReference type="ARBA" id="ARBA00023239"/>
    </source>
</evidence>
<protein>
    <submittedName>
        <fullName evidence="5">Unannotated protein</fullName>
    </submittedName>
</protein>
<evidence type="ECO:0000256" key="1">
    <source>
        <dbReference type="ARBA" id="ARBA00001933"/>
    </source>
</evidence>
<dbReference type="GO" id="GO:0009097">
    <property type="term" value="P:isoleucine biosynthetic process"/>
    <property type="evidence" value="ECO:0007669"/>
    <property type="project" value="TreeGrafter"/>
</dbReference>
<accession>A0A6J6FWC7</accession>
<dbReference type="GO" id="GO:0006567">
    <property type="term" value="P:L-threonine catabolic process"/>
    <property type="evidence" value="ECO:0007669"/>
    <property type="project" value="TreeGrafter"/>
</dbReference>
<dbReference type="Pfam" id="PF00291">
    <property type="entry name" value="PALP"/>
    <property type="match status" value="1"/>
</dbReference>
<dbReference type="InterPro" id="IPR050147">
    <property type="entry name" value="Ser/Thr_Dehydratase"/>
</dbReference>
<dbReference type="PANTHER" id="PTHR48078">
    <property type="entry name" value="THREONINE DEHYDRATASE, MITOCHONDRIAL-RELATED"/>
    <property type="match status" value="1"/>
</dbReference>
<comment type="cofactor">
    <cofactor evidence="1">
        <name>pyridoxal 5'-phosphate</name>
        <dbReference type="ChEBI" id="CHEBI:597326"/>
    </cofactor>
</comment>
<dbReference type="PANTHER" id="PTHR48078:SF6">
    <property type="entry name" value="L-THREONINE DEHYDRATASE CATABOLIC TDCB"/>
    <property type="match status" value="1"/>
</dbReference>
<dbReference type="GO" id="GO:0004794">
    <property type="term" value="F:threonine deaminase activity"/>
    <property type="evidence" value="ECO:0007669"/>
    <property type="project" value="TreeGrafter"/>
</dbReference>
<evidence type="ECO:0000313" key="5">
    <source>
        <dbReference type="EMBL" id="CAB4593412.1"/>
    </source>
</evidence>
<name>A0A6J6FWC7_9ZZZZ</name>
<proteinExistence type="predicted"/>
<evidence type="ECO:0000313" key="6">
    <source>
        <dbReference type="EMBL" id="CAB4806414.1"/>
    </source>
</evidence>
<evidence type="ECO:0000259" key="4">
    <source>
        <dbReference type="Pfam" id="PF00291"/>
    </source>
</evidence>
<dbReference type="GO" id="GO:0006565">
    <property type="term" value="P:L-serine catabolic process"/>
    <property type="evidence" value="ECO:0007669"/>
    <property type="project" value="TreeGrafter"/>
</dbReference>
<evidence type="ECO:0000256" key="2">
    <source>
        <dbReference type="ARBA" id="ARBA00022898"/>
    </source>
</evidence>